<feature type="domain" description="CSD" evidence="2">
    <location>
        <begin position="11"/>
        <end position="82"/>
    </location>
</feature>
<dbReference type="InterPro" id="IPR012340">
    <property type="entry name" value="NA-bd_OB-fold"/>
</dbReference>
<dbReference type="Pfam" id="PF00313">
    <property type="entry name" value="CSD"/>
    <property type="match status" value="1"/>
</dbReference>
<dbReference type="EMBL" id="MN739451">
    <property type="protein sequence ID" value="QHT05219.1"/>
    <property type="molecule type" value="Genomic_DNA"/>
</dbReference>
<dbReference type="Gene3D" id="2.40.50.140">
    <property type="entry name" value="Nucleic acid-binding proteins"/>
    <property type="match status" value="1"/>
</dbReference>
<dbReference type="PROSITE" id="PS51857">
    <property type="entry name" value="CSD_2"/>
    <property type="match status" value="1"/>
</dbReference>
<evidence type="ECO:0000256" key="1">
    <source>
        <dbReference type="SAM" id="MobiDB-lite"/>
    </source>
</evidence>
<dbReference type="SMART" id="SM00357">
    <property type="entry name" value="CSP"/>
    <property type="match status" value="1"/>
</dbReference>
<accession>A0A6C0CND9</accession>
<dbReference type="AlphaFoldDB" id="A0A6C0CND9"/>
<feature type="region of interest" description="Disordered" evidence="1">
    <location>
        <begin position="95"/>
        <end position="135"/>
    </location>
</feature>
<dbReference type="InterPro" id="IPR011129">
    <property type="entry name" value="CSD"/>
</dbReference>
<dbReference type="GO" id="GO:0003676">
    <property type="term" value="F:nucleic acid binding"/>
    <property type="evidence" value="ECO:0007669"/>
    <property type="project" value="InterPro"/>
</dbReference>
<evidence type="ECO:0000259" key="2">
    <source>
        <dbReference type="PROSITE" id="PS51857"/>
    </source>
</evidence>
<evidence type="ECO:0000313" key="3">
    <source>
        <dbReference type="EMBL" id="QHT05219.1"/>
    </source>
</evidence>
<dbReference type="InterPro" id="IPR002059">
    <property type="entry name" value="CSP_DNA-bd"/>
</dbReference>
<dbReference type="CDD" id="cd04458">
    <property type="entry name" value="CSP_CDS"/>
    <property type="match status" value="1"/>
</dbReference>
<protein>
    <recommendedName>
        <fullName evidence="2">CSD domain-containing protein</fullName>
    </recommendedName>
</protein>
<name>A0A6C0CND9_9ZZZZ</name>
<dbReference type="SUPFAM" id="SSF50249">
    <property type="entry name" value="Nucleic acid-binding proteins"/>
    <property type="match status" value="1"/>
</dbReference>
<dbReference type="PANTHER" id="PTHR46565">
    <property type="entry name" value="COLD SHOCK DOMAIN PROTEIN 2"/>
    <property type="match status" value="1"/>
</dbReference>
<reference evidence="3" key="1">
    <citation type="journal article" date="2020" name="Nature">
        <title>Giant virus diversity and host interactions through global metagenomics.</title>
        <authorList>
            <person name="Schulz F."/>
            <person name="Roux S."/>
            <person name="Paez-Espino D."/>
            <person name="Jungbluth S."/>
            <person name="Walsh D.A."/>
            <person name="Denef V.J."/>
            <person name="McMahon K.D."/>
            <person name="Konstantinidis K.T."/>
            <person name="Eloe-Fadrosh E.A."/>
            <person name="Kyrpides N.C."/>
            <person name="Woyke T."/>
        </authorList>
    </citation>
    <scope>NUCLEOTIDE SEQUENCE</scope>
    <source>
        <strain evidence="3">GVMAG-M-3300021375-17</strain>
    </source>
</reference>
<sequence>MTTASTPETNRCIGQVKWFNNKAGYGFITTNDEDKKDIFTHYSNIQVDDTQYKYLIQGEYVEFNMSDSTNENHQFQATNVTGIQKGKLMCETRLTNKVARPQSTQSRPRQRRKRGGKEDILETEDTDGFTKVEKR</sequence>
<dbReference type="PRINTS" id="PR00050">
    <property type="entry name" value="COLDSHOCK"/>
</dbReference>
<dbReference type="PANTHER" id="PTHR46565:SF20">
    <property type="entry name" value="COLD SHOCK DOMAIN-CONTAINING PROTEIN 4"/>
    <property type="match status" value="1"/>
</dbReference>
<organism evidence="3">
    <name type="scientific">viral metagenome</name>
    <dbReference type="NCBI Taxonomy" id="1070528"/>
    <lineage>
        <taxon>unclassified sequences</taxon>
        <taxon>metagenomes</taxon>
        <taxon>organismal metagenomes</taxon>
    </lineage>
</organism>
<proteinExistence type="predicted"/>